<dbReference type="PROSITE" id="PS00201">
    <property type="entry name" value="FLAVODOXIN"/>
    <property type="match status" value="1"/>
</dbReference>
<evidence type="ECO:0000256" key="1">
    <source>
        <dbReference type="ARBA" id="ARBA00001917"/>
    </source>
</evidence>
<protein>
    <recommendedName>
        <fullName evidence="7">Flavodoxin</fullName>
    </recommendedName>
</protein>
<comment type="similarity">
    <text evidence="2 7">Belongs to the flavodoxin family.</text>
</comment>
<dbReference type="SUPFAM" id="SSF52218">
    <property type="entry name" value="Flavoproteins"/>
    <property type="match status" value="1"/>
</dbReference>
<dbReference type="InterPro" id="IPR050619">
    <property type="entry name" value="Flavodoxin"/>
</dbReference>
<reference evidence="9 10" key="1">
    <citation type="submission" date="2020-07" db="EMBL/GenBank/DDBJ databases">
        <title>Transfer of Campylobacter canadensis to the novel genus Avispirillum gen. nov., that also includes two novel species recovered from migratory waterfowl: Avispirillum anseris sp. nov. and Avispirillum brantae sp. nov.</title>
        <authorList>
            <person name="Miller W.G."/>
            <person name="Chapman M.H."/>
            <person name="Yee E."/>
            <person name="Inglis G.D."/>
        </authorList>
    </citation>
    <scope>NUCLEOTIDE SEQUENCE [LARGE SCALE GENOMIC DNA]</scope>
    <source>
        <strain evidence="9 10">L283</strain>
    </source>
</reference>
<evidence type="ECO:0000256" key="3">
    <source>
        <dbReference type="ARBA" id="ARBA00022448"/>
    </source>
</evidence>
<keyword evidence="4 7" id="KW-0285">Flavoprotein</keyword>
<evidence type="ECO:0000256" key="6">
    <source>
        <dbReference type="ARBA" id="ARBA00022982"/>
    </source>
</evidence>
<comment type="function">
    <text evidence="7">Low-potential electron donor to a number of redox enzymes.</text>
</comment>
<evidence type="ECO:0000256" key="4">
    <source>
        <dbReference type="ARBA" id="ARBA00022630"/>
    </source>
</evidence>
<dbReference type="PROSITE" id="PS50902">
    <property type="entry name" value="FLAVODOXIN_LIKE"/>
    <property type="match status" value="1"/>
</dbReference>
<dbReference type="InterPro" id="IPR029039">
    <property type="entry name" value="Flavoprotein-like_sf"/>
</dbReference>
<dbReference type="Gene3D" id="3.40.50.360">
    <property type="match status" value="1"/>
</dbReference>
<organism evidence="9 10">
    <name type="scientific">Campylobacter canadensis</name>
    <dbReference type="NCBI Taxonomy" id="449520"/>
    <lineage>
        <taxon>Bacteria</taxon>
        <taxon>Pseudomonadati</taxon>
        <taxon>Campylobacterota</taxon>
        <taxon>Epsilonproteobacteria</taxon>
        <taxon>Campylobacterales</taxon>
        <taxon>Campylobacteraceae</taxon>
        <taxon>Campylobacter</taxon>
    </lineage>
</organism>
<dbReference type="InterPro" id="IPR010086">
    <property type="entry name" value="Flavodoxin_lc"/>
</dbReference>
<keyword evidence="10" id="KW-1185">Reference proteome</keyword>
<dbReference type="Pfam" id="PF00258">
    <property type="entry name" value="Flavodoxin_1"/>
    <property type="match status" value="1"/>
</dbReference>
<dbReference type="PIRSF" id="PIRSF038996">
    <property type="entry name" value="FldA"/>
    <property type="match status" value="1"/>
</dbReference>
<keyword evidence="6 7" id="KW-0249">Electron transport</keyword>
<evidence type="ECO:0000256" key="7">
    <source>
        <dbReference type="PIRNR" id="PIRNR038996"/>
    </source>
</evidence>
<sequence length="164" mass="18351">MKNVAIFYASKGGVTKDFAEKIASKINADVINIKDVEVKALEDYKNVILMSSSYFFGALCEDWGSKVKLLHTVDFTNKNVALVAVGSCERHADSFCSGVADFYDKLANSGARFIGFVNAKDYNYTFSRLQFGNYLRALCLDKADADKNDERINKWVENIKPFLA</sequence>
<dbReference type="InterPro" id="IPR001226">
    <property type="entry name" value="Flavodoxin_CS"/>
</dbReference>
<name>A0ABS7WST3_9BACT</name>
<evidence type="ECO:0000256" key="2">
    <source>
        <dbReference type="ARBA" id="ARBA00005267"/>
    </source>
</evidence>
<comment type="cofactor">
    <cofactor evidence="1 7">
        <name>FMN</name>
        <dbReference type="ChEBI" id="CHEBI:58210"/>
    </cofactor>
</comment>
<dbReference type="EMBL" id="JACGBB010000004">
    <property type="protein sequence ID" value="MBZ7986994.1"/>
    <property type="molecule type" value="Genomic_DNA"/>
</dbReference>
<dbReference type="PANTHER" id="PTHR42809">
    <property type="entry name" value="FLAVODOXIN 2"/>
    <property type="match status" value="1"/>
</dbReference>
<evidence type="ECO:0000259" key="8">
    <source>
        <dbReference type="PROSITE" id="PS50902"/>
    </source>
</evidence>
<dbReference type="InterPro" id="IPR008254">
    <property type="entry name" value="Flavodoxin/NO_synth"/>
</dbReference>
<comment type="caution">
    <text evidence="9">The sequence shown here is derived from an EMBL/GenBank/DDBJ whole genome shotgun (WGS) entry which is preliminary data.</text>
</comment>
<dbReference type="RefSeq" id="WP_224325206.1">
    <property type="nucleotide sequence ID" value="NZ_JACGBB010000004.1"/>
</dbReference>
<evidence type="ECO:0000313" key="9">
    <source>
        <dbReference type="EMBL" id="MBZ7986994.1"/>
    </source>
</evidence>
<accession>A0ABS7WST3</accession>
<evidence type="ECO:0000256" key="5">
    <source>
        <dbReference type="ARBA" id="ARBA00022643"/>
    </source>
</evidence>
<keyword evidence="3 7" id="KW-0813">Transport</keyword>
<dbReference type="Proteomes" id="UP000786183">
    <property type="component" value="Unassembled WGS sequence"/>
</dbReference>
<dbReference type="PANTHER" id="PTHR42809:SF1">
    <property type="entry name" value="FLAVODOXIN 1"/>
    <property type="match status" value="1"/>
</dbReference>
<gene>
    <name evidence="9" type="ORF">AVCANL283_02520</name>
</gene>
<evidence type="ECO:0000313" key="10">
    <source>
        <dbReference type="Proteomes" id="UP000786183"/>
    </source>
</evidence>
<proteinExistence type="inferred from homology"/>
<keyword evidence="5 7" id="KW-0288">FMN</keyword>
<feature type="domain" description="Flavodoxin-like" evidence="8">
    <location>
        <begin position="4"/>
        <end position="160"/>
    </location>
</feature>